<gene>
    <name evidence="1" type="ORF">EDB95_0715</name>
</gene>
<evidence type="ECO:0000313" key="2">
    <source>
        <dbReference type="Proteomes" id="UP000294498"/>
    </source>
</evidence>
<name>A0A4R8DPN2_9BACT</name>
<protein>
    <submittedName>
        <fullName evidence="1">Uncharacterized protein</fullName>
    </submittedName>
</protein>
<keyword evidence="2" id="KW-1185">Reference proteome</keyword>
<dbReference type="Proteomes" id="UP000294498">
    <property type="component" value="Unassembled WGS sequence"/>
</dbReference>
<evidence type="ECO:0000313" key="1">
    <source>
        <dbReference type="EMBL" id="TDW99705.1"/>
    </source>
</evidence>
<dbReference type="OrthoDB" id="657145at2"/>
<organism evidence="1 2">
    <name type="scientific">Dinghuibacter silviterrae</name>
    <dbReference type="NCBI Taxonomy" id="1539049"/>
    <lineage>
        <taxon>Bacteria</taxon>
        <taxon>Pseudomonadati</taxon>
        <taxon>Bacteroidota</taxon>
        <taxon>Chitinophagia</taxon>
        <taxon>Chitinophagales</taxon>
        <taxon>Chitinophagaceae</taxon>
        <taxon>Dinghuibacter</taxon>
    </lineage>
</organism>
<accession>A0A4R8DPN2</accession>
<sequence length="215" mass="24949">MSRKKWTAKTEVTDSVLKVREKRKWQIALRRYVLEQKWSAAYAPYFGLDIQRFREWIHLQFGEGMTWNNFSERWQFDHIVPVAYFDFGVEEELRLCWNFINIRVQAQGEPEQVDILGARTHFRNLYEKTGYPVCQAMAQKLEALEQALPGQTGKQEAFLTRNRSYLDMISGFSEYEFSQLNEGIPMTVILEGRDLGARFDKAGGVSDGAKGDVSS</sequence>
<proteinExistence type="predicted"/>
<comment type="caution">
    <text evidence="1">The sequence shown here is derived from an EMBL/GenBank/DDBJ whole genome shotgun (WGS) entry which is preliminary data.</text>
</comment>
<dbReference type="RefSeq" id="WP_133990633.1">
    <property type="nucleotide sequence ID" value="NZ_SODV01000001.1"/>
</dbReference>
<reference evidence="1 2" key="1">
    <citation type="submission" date="2019-03" db="EMBL/GenBank/DDBJ databases">
        <title>Genomic Encyclopedia of Type Strains, Phase IV (KMG-IV): sequencing the most valuable type-strain genomes for metagenomic binning, comparative biology and taxonomic classification.</title>
        <authorList>
            <person name="Goeker M."/>
        </authorList>
    </citation>
    <scope>NUCLEOTIDE SEQUENCE [LARGE SCALE GENOMIC DNA]</scope>
    <source>
        <strain evidence="1 2">DSM 100059</strain>
    </source>
</reference>
<dbReference type="EMBL" id="SODV01000001">
    <property type="protein sequence ID" value="TDW99705.1"/>
    <property type="molecule type" value="Genomic_DNA"/>
</dbReference>
<dbReference type="AlphaFoldDB" id="A0A4R8DPN2"/>